<organism evidence="1">
    <name type="scientific">uncultured Rubrobacteraceae bacterium</name>
    <dbReference type="NCBI Taxonomy" id="349277"/>
    <lineage>
        <taxon>Bacteria</taxon>
        <taxon>Bacillati</taxon>
        <taxon>Actinomycetota</taxon>
        <taxon>Rubrobacteria</taxon>
        <taxon>Rubrobacterales</taxon>
        <taxon>Rubrobacteraceae</taxon>
        <taxon>environmental samples</taxon>
    </lineage>
</organism>
<dbReference type="AlphaFoldDB" id="A0A6J4P8U7"/>
<evidence type="ECO:0008006" key="2">
    <source>
        <dbReference type="Google" id="ProtNLM"/>
    </source>
</evidence>
<gene>
    <name evidence="1" type="ORF">AVDCRST_MAG55-1113</name>
</gene>
<evidence type="ECO:0000313" key="1">
    <source>
        <dbReference type="EMBL" id="CAA9407712.1"/>
    </source>
</evidence>
<sequence>MGRLAGKVAVVNGGARGIGRGIVEAFAAEGADVAVADVLPEGEAAPLLPGVERLGRRGLYVRTDGLAGG</sequence>
<dbReference type="InterPro" id="IPR036291">
    <property type="entry name" value="NAD(P)-bd_dom_sf"/>
</dbReference>
<dbReference type="Gene3D" id="3.40.50.720">
    <property type="entry name" value="NAD(P)-binding Rossmann-like Domain"/>
    <property type="match status" value="1"/>
</dbReference>
<dbReference type="EMBL" id="CADCUZ010000044">
    <property type="protein sequence ID" value="CAA9407712.1"/>
    <property type="molecule type" value="Genomic_DNA"/>
</dbReference>
<proteinExistence type="predicted"/>
<reference evidence="1" key="1">
    <citation type="submission" date="2020-02" db="EMBL/GenBank/DDBJ databases">
        <authorList>
            <person name="Meier V. D."/>
        </authorList>
    </citation>
    <scope>NUCLEOTIDE SEQUENCE</scope>
    <source>
        <strain evidence="1">AVDCRST_MAG55</strain>
    </source>
</reference>
<dbReference type="Pfam" id="PF00106">
    <property type="entry name" value="adh_short"/>
    <property type="match status" value="1"/>
</dbReference>
<protein>
    <recommendedName>
        <fullName evidence="2">3-oxoacyl-[acyl-carrier protein] reductase</fullName>
    </recommendedName>
</protein>
<accession>A0A6J4P8U7</accession>
<name>A0A6J4P8U7_9ACTN</name>
<dbReference type="SUPFAM" id="SSF51735">
    <property type="entry name" value="NAD(P)-binding Rossmann-fold domains"/>
    <property type="match status" value="1"/>
</dbReference>
<dbReference type="InterPro" id="IPR002347">
    <property type="entry name" value="SDR_fam"/>
</dbReference>